<comment type="caution">
    <text evidence="6">The sequence shown here is derived from an EMBL/GenBank/DDBJ whole genome shotgun (WGS) entry which is preliminary data.</text>
</comment>
<dbReference type="InterPro" id="IPR000847">
    <property type="entry name" value="LysR_HTH_N"/>
</dbReference>
<dbReference type="Gene3D" id="3.40.190.10">
    <property type="entry name" value="Periplasmic binding protein-like II"/>
    <property type="match status" value="2"/>
</dbReference>
<dbReference type="PRINTS" id="PR00039">
    <property type="entry name" value="HTHLYSR"/>
</dbReference>
<comment type="similarity">
    <text evidence="1">Belongs to the LysR transcriptional regulatory family.</text>
</comment>
<proteinExistence type="inferred from homology"/>
<dbReference type="EMBL" id="JABUFE010000005">
    <property type="protein sequence ID" value="NSX55184.1"/>
    <property type="molecule type" value="Genomic_DNA"/>
</dbReference>
<protein>
    <submittedName>
        <fullName evidence="6">LysR family transcriptional regulator</fullName>
    </submittedName>
</protein>
<evidence type="ECO:0000259" key="5">
    <source>
        <dbReference type="PROSITE" id="PS50931"/>
    </source>
</evidence>
<dbReference type="RefSeq" id="WP_174137967.1">
    <property type="nucleotide sequence ID" value="NZ_JABUFE010000005.1"/>
</dbReference>
<evidence type="ECO:0000256" key="2">
    <source>
        <dbReference type="ARBA" id="ARBA00023015"/>
    </source>
</evidence>
<evidence type="ECO:0000256" key="3">
    <source>
        <dbReference type="ARBA" id="ARBA00023125"/>
    </source>
</evidence>
<accession>A0ABX2IQM5</accession>
<keyword evidence="3" id="KW-0238">DNA-binding</keyword>
<evidence type="ECO:0000256" key="1">
    <source>
        <dbReference type="ARBA" id="ARBA00009437"/>
    </source>
</evidence>
<dbReference type="InterPro" id="IPR036388">
    <property type="entry name" value="WH-like_DNA-bd_sf"/>
</dbReference>
<gene>
    <name evidence="6" type="ORF">HRQ87_10255</name>
</gene>
<name>A0ABX2IQM5_9RHOB</name>
<keyword evidence="2" id="KW-0805">Transcription regulation</keyword>
<sequence>MDLNWLQDFVCLGRTLSFTRAAEERNITQSAFSRRVKSLENWIGVALIDRATFPVQLSPAGRQFLPVAKAIIAELLDARQAIREQDQGDKSFQRFAVLHTISVNYLTARLEELEAKIDTLRARVISDSLSTCCQLLAEGGCDFLLCYRHPDVPLVLDESQFSCCDLGTEWMIPVGQTQAMTTHGWRLPGRASEPVPYLAYERSSFLGAVVDQTISRQNLHLNVRYVDGLVEAIKRRVLNGSGVGWLPFSAIKEELAAGQVQEIGAAALKAQMTLSVFCSPSRLDDNGKEVWEQFVTSEAEKTEQGC</sequence>
<dbReference type="Pfam" id="PF00126">
    <property type="entry name" value="HTH_1"/>
    <property type="match status" value="1"/>
</dbReference>
<evidence type="ECO:0000313" key="6">
    <source>
        <dbReference type="EMBL" id="NSX55184.1"/>
    </source>
</evidence>
<dbReference type="Pfam" id="PF03466">
    <property type="entry name" value="LysR_substrate"/>
    <property type="match status" value="1"/>
</dbReference>
<dbReference type="Proteomes" id="UP000777935">
    <property type="component" value="Unassembled WGS sequence"/>
</dbReference>
<reference evidence="6 7" key="1">
    <citation type="submission" date="2020-06" db="EMBL/GenBank/DDBJ databases">
        <title>Sulfitobacter algicola sp. nov., isolated from green algae.</title>
        <authorList>
            <person name="Wang C."/>
        </authorList>
    </citation>
    <scope>NUCLEOTIDE SEQUENCE [LARGE SCALE GENOMIC DNA]</scope>
    <source>
        <strain evidence="6 7">1151</strain>
    </source>
</reference>
<dbReference type="SUPFAM" id="SSF53850">
    <property type="entry name" value="Periplasmic binding protein-like II"/>
    <property type="match status" value="1"/>
</dbReference>
<dbReference type="PANTHER" id="PTHR30126">
    <property type="entry name" value="HTH-TYPE TRANSCRIPTIONAL REGULATOR"/>
    <property type="match status" value="1"/>
</dbReference>
<dbReference type="Gene3D" id="1.10.10.10">
    <property type="entry name" value="Winged helix-like DNA-binding domain superfamily/Winged helix DNA-binding domain"/>
    <property type="match status" value="1"/>
</dbReference>
<keyword evidence="4" id="KW-0804">Transcription</keyword>
<organism evidence="6 7">
    <name type="scientific">Parasulfitobacter algicola</name>
    <dbReference type="NCBI Taxonomy" id="2614809"/>
    <lineage>
        <taxon>Bacteria</taxon>
        <taxon>Pseudomonadati</taxon>
        <taxon>Pseudomonadota</taxon>
        <taxon>Alphaproteobacteria</taxon>
        <taxon>Rhodobacterales</taxon>
        <taxon>Roseobacteraceae</taxon>
        <taxon>Parasulfitobacter</taxon>
    </lineage>
</organism>
<dbReference type="SUPFAM" id="SSF46785">
    <property type="entry name" value="Winged helix' DNA-binding domain"/>
    <property type="match status" value="1"/>
</dbReference>
<dbReference type="PROSITE" id="PS50931">
    <property type="entry name" value="HTH_LYSR"/>
    <property type="match status" value="1"/>
</dbReference>
<dbReference type="InterPro" id="IPR036390">
    <property type="entry name" value="WH_DNA-bd_sf"/>
</dbReference>
<evidence type="ECO:0000256" key="4">
    <source>
        <dbReference type="ARBA" id="ARBA00023163"/>
    </source>
</evidence>
<keyword evidence="7" id="KW-1185">Reference proteome</keyword>
<feature type="domain" description="HTH lysR-type" evidence="5">
    <location>
        <begin position="1"/>
        <end position="58"/>
    </location>
</feature>
<dbReference type="InterPro" id="IPR005119">
    <property type="entry name" value="LysR_subst-bd"/>
</dbReference>
<dbReference type="PANTHER" id="PTHR30126:SF2">
    <property type="entry name" value="HTH-TYPE TRANSCRIPTIONAL REGULATOR YJIE"/>
    <property type="match status" value="1"/>
</dbReference>
<evidence type="ECO:0000313" key="7">
    <source>
        <dbReference type="Proteomes" id="UP000777935"/>
    </source>
</evidence>